<proteinExistence type="predicted"/>
<accession>A0A370FRV8</accession>
<dbReference type="InterPro" id="IPR017516">
    <property type="entry name" value="AbrB_dup"/>
</dbReference>
<feature type="transmembrane region" description="Helical" evidence="1">
    <location>
        <begin position="14"/>
        <end position="35"/>
    </location>
</feature>
<reference evidence="2 3" key="1">
    <citation type="submission" date="2018-07" db="EMBL/GenBank/DDBJ databases">
        <title>Genomic Encyclopedia of Type Strains, Phase IV (KMG-IV): sequencing the most valuable type-strain genomes for metagenomic binning, comparative biology and taxonomic classification.</title>
        <authorList>
            <person name="Goeker M."/>
        </authorList>
    </citation>
    <scope>NUCLEOTIDE SEQUENCE [LARGE SCALE GENOMIC DNA]</scope>
    <source>
        <strain evidence="2 3">DSM 21352</strain>
    </source>
</reference>
<keyword evidence="1" id="KW-1133">Transmembrane helix</keyword>
<evidence type="ECO:0000256" key="1">
    <source>
        <dbReference type="SAM" id="Phobius"/>
    </source>
</evidence>
<gene>
    <name evidence="2" type="ORF">DFR41_101253</name>
</gene>
<name>A0A370FRV8_9BURK</name>
<dbReference type="PANTHER" id="PTHR38457">
    <property type="entry name" value="REGULATOR ABRB-RELATED"/>
    <property type="match status" value="1"/>
</dbReference>
<keyword evidence="1" id="KW-0812">Transmembrane</keyword>
<feature type="transmembrane region" description="Helical" evidence="1">
    <location>
        <begin position="199"/>
        <end position="216"/>
    </location>
</feature>
<dbReference type="STRING" id="433924.NS331_02845"/>
<dbReference type="Proteomes" id="UP000255265">
    <property type="component" value="Unassembled WGS sequence"/>
</dbReference>
<dbReference type="Pfam" id="PF05145">
    <property type="entry name" value="AbrB"/>
    <property type="match status" value="1"/>
</dbReference>
<feature type="transmembrane region" description="Helical" evidence="1">
    <location>
        <begin position="278"/>
        <end position="302"/>
    </location>
</feature>
<feature type="transmembrane region" description="Helical" evidence="1">
    <location>
        <begin position="42"/>
        <end position="65"/>
    </location>
</feature>
<dbReference type="GO" id="GO:0010468">
    <property type="term" value="P:regulation of gene expression"/>
    <property type="evidence" value="ECO:0007669"/>
    <property type="project" value="InterPro"/>
</dbReference>
<dbReference type="EMBL" id="QQAV01000001">
    <property type="protein sequence ID" value="RDI28498.1"/>
    <property type="molecule type" value="Genomic_DNA"/>
</dbReference>
<feature type="transmembrane region" description="Helical" evidence="1">
    <location>
        <begin position="85"/>
        <end position="114"/>
    </location>
</feature>
<protein>
    <recommendedName>
        <fullName evidence="4">AbrB family transcriptional regulator</fullName>
    </recommendedName>
</protein>
<dbReference type="RefSeq" id="WP_114801412.1">
    <property type="nucleotide sequence ID" value="NZ_QQAV01000001.1"/>
</dbReference>
<organism evidence="2 3">
    <name type="scientific">Pseudacidovorax intermedius</name>
    <dbReference type="NCBI Taxonomy" id="433924"/>
    <lineage>
        <taxon>Bacteria</taxon>
        <taxon>Pseudomonadati</taxon>
        <taxon>Pseudomonadota</taxon>
        <taxon>Betaproteobacteria</taxon>
        <taxon>Burkholderiales</taxon>
        <taxon>Comamonadaceae</taxon>
        <taxon>Pseudacidovorax</taxon>
    </lineage>
</organism>
<evidence type="ECO:0008006" key="4">
    <source>
        <dbReference type="Google" id="ProtNLM"/>
    </source>
</evidence>
<dbReference type="PIRSF" id="PIRSF038991">
    <property type="entry name" value="Protein_AbrB"/>
    <property type="match status" value="1"/>
</dbReference>
<dbReference type="OrthoDB" id="8527964at2"/>
<feature type="transmembrane region" description="Helical" evidence="1">
    <location>
        <begin position="331"/>
        <end position="355"/>
    </location>
</feature>
<feature type="transmembrane region" description="Helical" evidence="1">
    <location>
        <begin position="223"/>
        <end position="242"/>
    </location>
</feature>
<comment type="caution">
    <text evidence="2">The sequence shown here is derived from an EMBL/GenBank/DDBJ whole genome shotgun (WGS) entry which is preliminary data.</text>
</comment>
<dbReference type="NCBIfam" id="TIGR03082">
    <property type="entry name" value="Gneg_AbrB_dup"/>
    <property type="match status" value="1"/>
</dbReference>
<evidence type="ECO:0000313" key="3">
    <source>
        <dbReference type="Proteomes" id="UP000255265"/>
    </source>
</evidence>
<keyword evidence="1" id="KW-0472">Membrane</keyword>
<feature type="transmembrane region" description="Helical" evidence="1">
    <location>
        <begin position="248"/>
        <end position="266"/>
    </location>
</feature>
<sequence length="362" mass="38273">MPSSAAAVRRPPPYVLRVLGTLLLALAAAGLCLLLHTPLPWMIGPILAVSFASMAGLPTASWAPLRNGGQWTIGAALGLYFTPEVTALVASLWWAIVLAIAWALALGTGFGLCLDRVHARHMPQLPPRTLRATTYFAGAIGGASEMTLLSERAGARTDLVAAAHSLRLVIVTVSIPFGLQWTGLHGLDSVPAALREVRWGGFALMAIATAAGAWLMRRMGRANPWFLGPLLVTAGISMNGITPSAVPQWLSNAAQLVIAVSLGVRFSREFVHTAPRWLASVAAGTLAMIGACALFAEVLAWATGLRWTTLLLGTSPGGIAEMSITAKVLQLGVPVVTAFQVCRLVAVLLLTGPLFERLYRRR</sequence>
<dbReference type="AlphaFoldDB" id="A0A370FRV8"/>
<feature type="transmembrane region" description="Helical" evidence="1">
    <location>
        <begin position="159"/>
        <end position="179"/>
    </location>
</feature>
<dbReference type="GO" id="GO:0016020">
    <property type="term" value="C:membrane"/>
    <property type="evidence" value="ECO:0007669"/>
    <property type="project" value="InterPro"/>
</dbReference>
<evidence type="ECO:0000313" key="2">
    <source>
        <dbReference type="EMBL" id="RDI28498.1"/>
    </source>
</evidence>
<keyword evidence="3" id="KW-1185">Reference proteome</keyword>
<dbReference type="PANTHER" id="PTHR38457:SF1">
    <property type="entry name" value="REGULATOR ABRB-RELATED"/>
    <property type="match status" value="1"/>
</dbReference>
<dbReference type="InterPro" id="IPR007820">
    <property type="entry name" value="AbrB_fam"/>
</dbReference>